<protein>
    <submittedName>
        <fullName evidence="1">Uncharacterized protein</fullName>
    </submittedName>
</protein>
<proteinExistence type="predicted"/>
<name>A0AAE0Y1F1_9GAST</name>
<dbReference type="EMBL" id="JAWDGP010007140">
    <property type="protein sequence ID" value="KAK3729511.1"/>
    <property type="molecule type" value="Genomic_DNA"/>
</dbReference>
<reference evidence="1" key="1">
    <citation type="journal article" date="2023" name="G3 (Bethesda)">
        <title>A reference genome for the long-term kleptoplast-retaining sea slug Elysia crispata morphotype clarki.</title>
        <authorList>
            <person name="Eastman K.E."/>
            <person name="Pendleton A.L."/>
            <person name="Shaikh M.A."/>
            <person name="Suttiyut T."/>
            <person name="Ogas R."/>
            <person name="Tomko P."/>
            <person name="Gavelis G."/>
            <person name="Widhalm J.R."/>
            <person name="Wisecaver J.H."/>
        </authorList>
    </citation>
    <scope>NUCLEOTIDE SEQUENCE</scope>
    <source>
        <strain evidence="1">ECLA1</strain>
    </source>
</reference>
<sequence length="139" mass="15467">MATLGFVSYENRPYSTGYMGNRILYVEFYQKTAVKLKLIPVFRAAHSREEEVFLGLFIQLRDAAFSWIGTPAVSTLQCVIAFKVMRIIFSLSPVDLERLISIAPAFPDRSIPKPPVSGRLLSHSQGLSIEGSASDRPTT</sequence>
<evidence type="ECO:0000313" key="1">
    <source>
        <dbReference type="EMBL" id="KAK3729511.1"/>
    </source>
</evidence>
<organism evidence="1 2">
    <name type="scientific">Elysia crispata</name>
    <name type="common">lettuce slug</name>
    <dbReference type="NCBI Taxonomy" id="231223"/>
    <lineage>
        <taxon>Eukaryota</taxon>
        <taxon>Metazoa</taxon>
        <taxon>Spiralia</taxon>
        <taxon>Lophotrochozoa</taxon>
        <taxon>Mollusca</taxon>
        <taxon>Gastropoda</taxon>
        <taxon>Heterobranchia</taxon>
        <taxon>Euthyneura</taxon>
        <taxon>Panpulmonata</taxon>
        <taxon>Sacoglossa</taxon>
        <taxon>Placobranchoidea</taxon>
        <taxon>Plakobranchidae</taxon>
        <taxon>Elysia</taxon>
    </lineage>
</organism>
<comment type="caution">
    <text evidence="1">The sequence shown here is derived from an EMBL/GenBank/DDBJ whole genome shotgun (WGS) entry which is preliminary data.</text>
</comment>
<gene>
    <name evidence="1" type="ORF">RRG08_044026</name>
</gene>
<evidence type="ECO:0000313" key="2">
    <source>
        <dbReference type="Proteomes" id="UP001283361"/>
    </source>
</evidence>
<keyword evidence="2" id="KW-1185">Reference proteome</keyword>
<dbReference type="AlphaFoldDB" id="A0AAE0Y1F1"/>
<accession>A0AAE0Y1F1</accession>
<dbReference type="Proteomes" id="UP001283361">
    <property type="component" value="Unassembled WGS sequence"/>
</dbReference>